<evidence type="ECO:0000256" key="1">
    <source>
        <dbReference type="ARBA" id="ARBA00011046"/>
    </source>
</evidence>
<dbReference type="RefSeq" id="WP_252853295.1">
    <property type="nucleotide sequence ID" value="NZ_JAMXLR010000051.1"/>
</dbReference>
<dbReference type="InterPro" id="IPR036390">
    <property type="entry name" value="WH_DNA-bd_sf"/>
</dbReference>
<proteinExistence type="inferred from homology"/>
<dbReference type="GO" id="GO:0003677">
    <property type="term" value="F:DNA binding"/>
    <property type="evidence" value="ECO:0007669"/>
    <property type="project" value="UniProtKB-KW"/>
</dbReference>
<dbReference type="PIRSF" id="PIRSF019455">
    <property type="entry name" value="CopR_AtkY"/>
    <property type="match status" value="1"/>
</dbReference>
<protein>
    <submittedName>
        <fullName evidence="5">BlaI/MecI/CopY family transcriptional regulator</fullName>
    </submittedName>
</protein>
<dbReference type="GO" id="GO:0045892">
    <property type="term" value="P:negative regulation of DNA-templated transcription"/>
    <property type="evidence" value="ECO:0007669"/>
    <property type="project" value="InterPro"/>
</dbReference>
<gene>
    <name evidence="5" type="ORF">NG895_14835</name>
</gene>
<evidence type="ECO:0000256" key="2">
    <source>
        <dbReference type="ARBA" id="ARBA00023015"/>
    </source>
</evidence>
<dbReference type="InterPro" id="IPR036388">
    <property type="entry name" value="WH-like_DNA-bd_sf"/>
</dbReference>
<dbReference type="AlphaFoldDB" id="A0A9X2FA29"/>
<dbReference type="Gene3D" id="1.10.4040.10">
    <property type="entry name" value="Penicillinase repressor domain"/>
    <property type="match status" value="1"/>
</dbReference>
<sequence length="126" mass="14482">MANPIPISDAEWQVMHVVWRDHPVESQQVVDQLAEANGWSAATVKTMLHRLVKKQVLDFDRDGKRYLYRPVVRRSDCIRQESRSFVDRVFGGAAAPALMHLVKNSKLTDEELAELRQLLDRKEGKS</sequence>
<keyword evidence="3" id="KW-0238">DNA-binding</keyword>
<comment type="caution">
    <text evidence="5">The sequence shown here is derived from an EMBL/GenBank/DDBJ whole genome shotgun (WGS) entry which is preliminary data.</text>
</comment>
<evidence type="ECO:0000313" key="5">
    <source>
        <dbReference type="EMBL" id="MCO6045185.1"/>
    </source>
</evidence>
<dbReference type="Proteomes" id="UP001155241">
    <property type="component" value="Unassembled WGS sequence"/>
</dbReference>
<reference evidence="5" key="1">
    <citation type="submission" date="2022-06" db="EMBL/GenBank/DDBJ databases">
        <title>Aeoliella straminimaris, a novel planctomycete from sediments.</title>
        <authorList>
            <person name="Vitorino I.R."/>
            <person name="Lage O.M."/>
        </authorList>
    </citation>
    <scope>NUCLEOTIDE SEQUENCE</scope>
    <source>
        <strain evidence="5">ICT_H6.2</strain>
    </source>
</reference>
<dbReference type="InterPro" id="IPR005650">
    <property type="entry name" value="BlaI_family"/>
</dbReference>
<evidence type="ECO:0000256" key="3">
    <source>
        <dbReference type="ARBA" id="ARBA00023125"/>
    </source>
</evidence>
<dbReference type="SUPFAM" id="SSF46785">
    <property type="entry name" value="Winged helix' DNA-binding domain"/>
    <property type="match status" value="1"/>
</dbReference>
<dbReference type="Pfam" id="PF03965">
    <property type="entry name" value="Penicillinase_R"/>
    <property type="match status" value="1"/>
</dbReference>
<keyword evidence="4" id="KW-0804">Transcription</keyword>
<dbReference type="EMBL" id="JAMXLR010000051">
    <property type="protein sequence ID" value="MCO6045185.1"/>
    <property type="molecule type" value="Genomic_DNA"/>
</dbReference>
<comment type="similarity">
    <text evidence="1">Belongs to the BlaI transcriptional regulatory family.</text>
</comment>
<keyword evidence="2" id="KW-0805">Transcription regulation</keyword>
<keyword evidence="6" id="KW-1185">Reference proteome</keyword>
<name>A0A9X2FA29_9BACT</name>
<evidence type="ECO:0000256" key="4">
    <source>
        <dbReference type="ARBA" id="ARBA00023163"/>
    </source>
</evidence>
<dbReference type="Gene3D" id="1.10.10.10">
    <property type="entry name" value="Winged helix-like DNA-binding domain superfamily/Winged helix DNA-binding domain"/>
    <property type="match status" value="1"/>
</dbReference>
<organism evidence="5 6">
    <name type="scientific">Aeoliella straminimaris</name>
    <dbReference type="NCBI Taxonomy" id="2954799"/>
    <lineage>
        <taxon>Bacteria</taxon>
        <taxon>Pseudomonadati</taxon>
        <taxon>Planctomycetota</taxon>
        <taxon>Planctomycetia</taxon>
        <taxon>Pirellulales</taxon>
        <taxon>Lacipirellulaceae</taxon>
        <taxon>Aeoliella</taxon>
    </lineage>
</organism>
<accession>A0A9X2FA29</accession>
<evidence type="ECO:0000313" key="6">
    <source>
        <dbReference type="Proteomes" id="UP001155241"/>
    </source>
</evidence>